<organism evidence="2 3">
    <name type="scientific">Dissostichus eleginoides</name>
    <name type="common">Patagonian toothfish</name>
    <name type="synonym">Dissostichus amissus</name>
    <dbReference type="NCBI Taxonomy" id="100907"/>
    <lineage>
        <taxon>Eukaryota</taxon>
        <taxon>Metazoa</taxon>
        <taxon>Chordata</taxon>
        <taxon>Craniata</taxon>
        <taxon>Vertebrata</taxon>
        <taxon>Euteleostomi</taxon>
        <taxon>Actinopterygii</taxon>
        <taxon>Neopterygii</taxon>
        <taxon>Teleostei</taxon>
        <taxon>Neoteleostei</taxon>
        <taxon>Acanthomorphata</taxon>
        <taxon>Eupercaria</taxon>
        <taxon>Perciformes</taxon>
        <taxon>Notothenioidei</taxon>
        <taxon>Nototheniidae</taxon>
        <taxon>Dissostichus</taxon>
    </lineage>
</organism>
<comment type="caution">
    <text evidence="2">The sequence shown here is derived from an EMBL/GenBank/DDBJ whole genome shotgun (WGS) entry which is preliminary data.</text>
</comment>
<evidence type="ECO:0000313" key="3">
    <source>
        <dbReference type="Proteomes" id="UP001228049"/>
    </source>
</evidence>
<sequence length="65" mass="7287">VSSIFDSQHKILHLSTEHLKIISQRIQEGTQCTKCKNDWALKTSIALLYVLCTLLTIAVAVLGYK</sequence>
<protein>
    <submittedName>
        <fullName evidence="2">Collectin-12</fullName>
    </submittedName>
</protein>
<proteinExistence type="predicted"/>
<dbReference type="Proteomes" id="UP001228049">
    <property type="component" value="Unassembled WGS sequence"/>
</dbReference>
<dbReference type="AlphaFoldDB" id="A0AAD9B0C3"/>
<feature type="non-terminal residue" evidence="2">
    <location>
        <position position="1"/>
    </location>
</feature>
<reference evidence="2" key="1">
    <citation type="submission" date="2023-04" db="EMBL/GenBank/DDBJ databases">
        <title>Chromosome-level genome of Chaenocephalus aceratus.</title>
        <authorList>
            <person name="Park H."/>
        </authorList>
    </citation>
    <scope>NUCLEOTIDE SEQUENCE</scope>
    <source>
        <strain evidence="2">DE</strain>
        <tissue evidence="2">Muscle</tissue>
    </source>
</reference>
<keyword evidence="3" id="KW-1185">Reference proteome</keyword>
<keyword evidence="1" id="KW-1133">Transmembrane helix</keyword>
<gene>
    <name evidence="2" type="ORF">KUDE01_000017</name>
</gene>
<keyword evidence="1" id="KW-0472">Membrane</keyword>
<accession>A0AAD9B0C3</accession>
<keyword evidence="1" id="KW-0812">Transmembrane</keyword>
<name>A0AAD9B0C3_DISEL</name>
<feature type="non-terminal residue" evidence="2">
    <location>
        <position position="65"/>
    </location>
</feature>
<dbReference type="EMBL" id="JASDAP010000417">
    <property type="protein sequence ID" value="KAK1875025.1"/>
    <property type="molecule type" value="Genomic_DNA"/>
</dbReference>
<feature type="transmembrane region" description="Helical" evidence="1">
    <location>
        <begin position="46"/>
        <end position="64"/>
    </location>
</feature>
<evidence type="ECO:0000313" key="2">
    <source>
        <dbReference type="EMBL" id="KAK1875025.1"/>
    </source>
</evidence>
<evidence type="ECO:0000256" key="1">
    <source>
        <dbReference type="SAM" id="Phobius"/>
    </source>
</evidence>